<evidence type="ECO:0000256" key="1">
    <source>
        <dbReference type="ARBA" id="ARBA00004651"/>
    </source>
</evidence>
<evidence type="ECO:0000256" key="6">
    <source>
        <dbReference type="ARBA" id="ARBA00022989"/>
    </source>
</evidence>
<protein>
    <recommendedName>
        <fullName evidence="10">Glycosyltransferase RgtA/B/C/D-like domain-containing protein</fullName>
    </recommendedName>
</protein>
<comment type="subcellular location">
    <subcellularLocation>
        <location evidence="1">Cell membrane</location>
        <topology evidence="1">Multi-pass membrane protein</topology>
    </subcellularLocation>
</comment>
<evidence type="ECO:0000256" key="5">
    <source>
        <dbReference type="ARBA" id="ARBA00022692"/>
    </source>
</evidence>
<feature type="transmembrane region" description="Helical" evidence="8">
    <location>
        <begin position="378"/>
        <end position="400"/>
    </location>
</feature>
<feature type="transmembrane region" description="Helical" evidence="8">
    <location>
        <begin position="289"/>
        <end position="306"/>
    </location>
</feature>
<evidence type="ECO:0000256" key="2">
    <source>
        <dbReference type="ARBA" id="ARBA00022475"/>
    </source>
</evidence>
<dbReference type="PANTHER" id="PTHR33908:SF11">
    <property type="entry name" value="MEMBRANE PROTEIN"/>
    <property type="match status" value="1"/>
</dbReference>
<feature type="transmembrane region" description="Helical" evidence="8">
    <location>
        <begin position="343"/>
        <end position="366"/>
    </location>
</feature>
<sequence length="551" mass="64007">METTLQLSRSKIIFFLVIIIGISLGLKLYSTDFSLPVNSDNLLFTLNAIAHTNGDFSQTSYVGIGWSLFVSPFFSLIDSDNFIDYSNTIRVISLTLATCAIPIMYIVCRKFFDYKYSLVGASLFAFEPHLNYNAGAAFTEPFFIITILSSFYFILSKNTIYIIPSLILAGVIFWIRPNGFIIFLIITIIYFITLRGQKHYFRNYALGLTLFLIVISPMLLQKYDQFGDPFYSYYNERIFAGSYEKLLGANTGKLNPTAMDYIKNEGLSSLLENYVLQGLLNMLMLLPKISLPYLIILIPFGILFSFRAFDQSSNYIKANWIFILLSISSMLIVIAVIPEKRFLYFLLPFLIIFSVIPIQRVVEYGLSSFSFTKRQKNIFLIIIIFIVIILSSYFTVFQYGKPDLVFENEKNDFAKFAINNLHGKVLREFGPATDYVIYQIITNPPEQFKQYKIGSEWTEYQELGKNEKFFETESIYGKSLRELVENGKEFELEYIIVKKEKNFYPFLSDLYSNEENYPYMVKIFDSDEFAYKKLKVKVFEIDYEKFNNNNE</sequence>
<dbReference type="AlphaFoldDB" id="A0A075H1M4"/>
<evidence type="ECO:0000256" key="8">
    <source>
        <dbReference type="SAM" id="Phobius"/>
    </source>
</evidence>
<feature type="transmembrane region" description="Helical" evidence="8">
    <location>
        <begin position="12"/>
        <end position="30"/>
    </location>
</feature>
<evidence type="ECO:0000256" key="7">
    <source>
        <dbReference type="ARBA" id="ARBA00023136"/>
    </source>
</evidence>
<dbReference type="InterPro" id="IPR050297">
    <property type="entry name" value="LipidA_mod_glycosyltrf_83"/>
</dbReference>
<keyword evidence="3" id="KW-0328">Glycosyltransferase</keyword>
<accession>A0A075H1M4</accession>
<dbReference type="GO" id="GO:0016763">
    <property type="term" value="F:pentosyltransferase activity"/>
    <property type="evidence" value="ECO:0007669"/>
    <property type="project" value="TreeGrafter"/>
</dbReference>
<feature type="transmembrane region" description="Helical" evidence="8">
    <location>
        <begin position="129"/>
        <end position="155"/>
    </location>
</feature>
<keyword evidence="4" id="KW-0808">Transferase</keyword>
<organism evidence="9">
    <name type="scientific">uncultured marine thaumarchaeote KM3_43_D05</name>
    <dbReference type="NCBI Taxonomy" id="1456150"/>
    <lineage>
        <taxon>Archaea</taxon>
        <taxon>Nitrososphaerota</taxon>
        <taxon>environmental samples</taxon>
    </lineage>
</organism>
<evidence type="ECO:0008006" key="10">
    <source>
        <dbReference type="Google" id="ProtNLM"/>
    </source>
</evidence>
<reference evidence="9" key="1">
    <citation type="journal article" date="2014" name="Genome Biol. Evol.">
        <title>Pangenome evidence for extensive interdomain horizontal transfer affecting lineage core and shell genes in uncultured planktonic thaumarchaeota and euryarchaeota.</title>
        <authorList>
            <person name="Deschamps P."/>
            <person name="Zivanovic Y."/>
            <person name="Moreira D."/>
            <person name="Rodriguez-Valera F."/>
            <person name="Lopez-Garcia P."/>
        </authorList>
    </citation>
    <scope>NUCLEOTIDE SEQUENCE</scope>
</reference>
<keyword evidence="2" id="KW-1003">Cell membrane</keyword>
<evidence type="ECO:0000256" key="3">
    <source>
        <dbReference type="ARBA" id="ARBA00022676"/>
    </source>
</evidence>
<feature type="transmembrane region" description="Helical" evidence="8">
    <location>
        <begin position="89"/>
        <end position="108"/>
    </location>
</feature>
<feature type="transmembrane region" description="Helical" evidence="8">
    <location>
        <begin position="161"/>
        <end position="192"/>
    </location>
</feature>
<dbReference type="PANTHER" id="PTHR33908">
    <property type="entry name" value="MANNOSYLTRANSFERASE YKCB-RELATED"/>
    <property type="match status" value="1"/>
</dbReference>
<keyword evidence="7 8" id="KW-0472">Membrane</keyword>
<keyword evidence="6 8" id="KW-1133">Transmembrane helix</keyword>
<name>A0A075H1M4_9ARCH</name>
<dbReference type="GO" id="GO:0005886">
    <property type="term" value="C:plasma membrane"/>
    <property type="evidence" value="ECO:0007669"/>
    <property type="project" value="UniProtKB-SubCell"/>
</dbReference>
<keyword evidence="5 8" id="KW-0812">Transmembrane</keyword>
<dbReference type="EMBL" id="KF900881">
    <property type="protein sequence ID" value="AIF10091.1"/>
    <property type="molecule type" value="Genomic_DNA"/>
</dbReference>
<evidence type="ECO:0000256" key="4">
    <source>
        <dbReference type="ARBA" id="ARBA00022679"/>
    </source>
</evidence>
<feature type="transmembrane region" description="Helical" evidence="8">
    <location>
        <begin position="204"/>
        <end position="220"/>
    </location>
</feature>
<feature type="transmembrane region" description="Helical" evidence="8">
    <location>
        <begin position="318"/>
        <end position="337"/>
    </location>
</feature>
<proteinExistence type="predicted"/>
<evidence type="ECO:0000313" key="9">
    <source>
        <dbReference type="EMBL" id="AIF10091.1"/>
    </source>
</evidence>
<dbReference type="GO" id="GO:0008610">
    <property type="term" value="P:lipid biosynthetic process"/>
    <property type="evidence" value="ECO:0007669"/>
    <property type="project" value="UniProtKB-ARBA"/>
</dbReference>